<feature type="region of interest" description="Disordered" evidence="1">
    <location>
        <begin position="390"/>
        <end position="411"/>
    </location>
</feature>
<dbReference type="GeneID" id="98182076"/>
<evidence type="ECO:0000313" key="5">
    <source>
        <dbReference type="Proteomes" id="UP001628179"/>
    </source>
</evidence>
<proteinExistence type="predicted"/>
<gene>
    <name evidence="4" type="ORF">MFIFM68171_11334</name>
</gene>
<comment type="caution">
    <text evidence="4">The sequence shown here is derived from an EMBL/GenBank/DDBJ whole genome shotgun (WGS) entry which is preliminary data.</text>
</comment>
<feature type="domain" description="DUF7791" evidence="3">
    <location>
        <begin position="99"/>
        <end position="202"/>
    </location>
</feature>
<feature type="transmembrane region" description="Helical" evidence="2">
    <location>
        <begin position="90"/>
        <end position="111"/>
    </location>
</feature>
<sequence length="446" mass="50686">MEAYARDKLDDISDKKANQELVGAIIDKAEGIFLWVALVVKQMRDQLENGEDPAGLMQVVDSLPDELDDLYEHILKSLSKSDRKRAYQTLAILPLSTLCGLPVSLFAYSFLDKYDDNKTFAERDDFAQTGMYGMTYEKRIQLGRKRVNGWCKGLVEPARNKIDYAHRSIPEFLQREDIEDEMESALADYSAAEALSQLILAECRLEFFYDPPQGDFRGRNFSDFVRMRQEHGLDHAPFTFLRSLDAILDTTLNKQVWAKLQARSINSQIWLPLYNSVSSNTWQMIALVTSDQEGPGKEKSLEVTFLNSALHICAFIFPDHGYPVWWATKEATTSESVAKGVLLAYAVFARQIKEVEVNWPILDALFDRGLLSSRTRTTIMPIYPLRHDVNDSDTDPRAGADADSAPDSKIATSSTTIPKYGKIELSVWQHYLISQWLFQQQFSGSF</sequence>
<dbReference type="Pfam" id="PF25053">
    <property type="entry name" value="DUF7791"/>
    <property type="match status" value="1"/>
</dbReference>
<keyword evidence="2" id="KW-1133">Transmembrane helix</keyword>
<feature type="compositionally biased region" description="Basic and acidic residues" evidence="1">
    <location>
        <begin position="390"/>
        <end position="400"/>
    </location>
</feature>
<dbReference type="Proteomes" id="UP001628179">
    <property type="component" value="Unassembled WGS sequence"/>
</dbReference>
<evidence type="ECO:0000256" key="2">
    <source>
        <dbReference type="SAM" id="Phobius"/>
    </source>
</evidence>
<keyword evidence="2" id="KW-0812">Transmembrane</keyword>
<name>A0ABQ0GTQ1_9PEZI</name>
<evidence type="ECO:0000256" key="1">
    <source>
        <dbReference type="SAM" id="MobiDB-lite"/>
    </source>
</evidence>
<accession>A0ABQ0GTQ1</accession>
<evidence type="ECO:0000313" key="4">
    <source>
        <dbReference type="EMBL" id="GAB1321124.1"/>
    </source>
</evidence>
<reference evidence="4 5" key="1">
    <citation type="submission" date="2024-09" db="EMBL/GenBank/DDBJ databases">
        <title>Itraconazole resistance in Madurella fahalii resulting from another homologue of gene encoding cytochrome P450 14-alpha sterol demethylase (CYP51).</title>
        <authorList>
            <person name="Yoshioka I."/>
            <person name="Fahal A.H."/>
            <person name="Kaneko S."/>
            <person name="Yaguchi T."/>
        </authorList>
    </citation>
    <scope>NUCLEOTIDE SEQUENCE [LARGE SCALE GENOMIC DNA]</scope>
    <source>
        <strain evidence="4 5">IFM 68171</strain>
    </source>
</reference>
<dbReference type="RefSeq" id="XP_070922854.1">
    <property type="nucleotide sequence ID" value="XM_071066753.1"/>
</dbReference>
<protein>
    <recommendedName>
        <fullName evidence="3">DUF7791 domain-containing protein</fullName>
    </recommendedName>
</protein>
<evidence type="ECO:0000259" key="3">
    <source>
        <dbReference type="Pfam" id="PF25053"/>
    </source>
</evidence>
<keyword evidence="5" id="KW-1185">Reference proteome</keyword>
<dbReference type="EMBL" id="BAAFSV010000006">
    <property type="protein sequence ID" value="GAB1321124.1"/>
    <property type="molecule type" value="Genomic_DNA"/>
</dbReference>
<dbReference type="PANTHER" id="PTHR10039:SF5">
    <property type="entry name" value="NACHT DOMAIN-CONTAINING PROTEIN"/>
    <property type="match status" value="1"/>
</dbReference>
<dbReference type="PANTHER" id="PTHR10039">
    <property type="entry name" value="AMELOGENIN"/>
    <property type="match status" value="1"/>
</dbReference>
<dbReference type="InterPro" id="IPR056693">
    <property type="entry name" value="DUF7791"/>
</dbReference>
<organism evidence="4 5">
    <name type="scientific">Madurella fahalii</name>
    <dbReference type="NCBI Taxonomy" id="1157608"/>
    <lineage>
        <taxon>Eukaryota</taxon>
        <taxon>Fungi</taxon>
        <taxon>Dikarya</taxon>
        <taxon>Ascomycota</taxon>
        <taxon>Pezizomycotina</taxon>
        <taxon>Sordariomycetes</taxon>
        <taxon>Sordariomycetidae</taxon>
        <taxon>Sordariales</taxon>
        <taxon>Sordariales incertae sedis</taxon>
        <taxon>Madurella</taxon>
    </lineage>
</organism>
<keyword evidence="2" id="KW-0472">Membrane</keyword>